<keyword evidence="4" id="KW-1185">Reference proteome</keyword>
<dbReference type="Pfam" id="PF20150">
    <property type="entry name" value="2EXR"/>
    <property type="match status" value="1"/>
</dbReference>
<name>A0A9P6GST3_9PLEO</name>
<feature type="domain" description="2EXR" evidence="2">
    <location>
        <begin position="413"/>
        <end position="510"/>
    </location>
</feature>
<proteinExistence type="predicted"/>
<comment type="caution">
    <text evidence="3">The sequence shown here is derived from an EMBL/GenBank/DDBJ whole genome shotgun (WGS) entry which is preliminary data.</text>
</comment>
<evidence type="ECO:0000313" key="4">
    <source>
        <dbReference type="Proteomes" id="UP000756921"/>
    </source>
</evidence>
<evidence type="ECO:0000256" key="1">
    <source>
        <dbReference type="SAM" id="MobiDB-lite"/>
    </source>
</evidence>
<dbReference type="InterPro" id="IPR045518">
    <property type="entry name" value="2EXR"/>
</dbReference>
<sequence>MNTKPWVEPDLKPATMFEKRKPTDTTAHVHPAKKRSVVADSVADDANARGAMDDKPLDESSELAVIDLTMDEEMFDLTTVGTDRSSNSGQSPAGSTRQPSLDTRIEGTRPSFMPGDSQSQSTSESRALGSAAHISSAAQPDTSSTNTWRTAMATAATSLYQPVNMVGNITHSSTSPPRPSAGRLLPLRQPVGPYGTGFTSASQPFDFQDQLSECANTLARGLYGLPEAQAHREAERQQILQAFQKQPSTPSIRRTEQQRGYVTTPNMSLPAMCRSRDEQYTAFSSSLSSEALIQCCPNPYPFDISEEDGIIGPNIVCLSCHTPHDAADIFTPAAQSTGNRATVIEDGQYFGSGNVKNDPDPNRIRVVQYIKDELHDISKTYKPSPPAYHQPLGEALFSQCYDVEESICPGRSFYKFMELPRELRERIYGFALKSDKPIAPHLCDEGRPAPEGKADYGKAIRFHDENQTAHNATCKLLAMTRVSKQVREESLPIFYGVNTFEANGDTPTYFFHLQHLGRFHMIRHVDFWARFWKNDQYPQKHMRMLLQNIEEQKVFEAKHGQATQNGRSNKAKAATAAKNAAAKGRVSKVSNVSEDTKLFTDDLDLLKSHPLHLMGGLEAHFSSSFLVLRMLSAQFQDNEYSRQLVIHVPIPTLFEQYNSLQYFPLVCEGLGIQLKLISGRDVDMYGSSFRLSWAQKYQKKDFTALTTAKDWNEGEALTKRVQALYPNIEELQRPAKWTYMRHLCKQNEIEWFSIKTAGGGIR</sequence>
<evidence type="ECO:0000259" key="2">
    <source>
        <dbReference type="Pfam" id="PF20150"/>
    </source>
</evidence>
<accession>A0A9P6GST3</accession>
<feature type="compositionally biased region" description="Polar residues" evidence="1">
    <location>
        <begin position="116"/>
        <end position="125"/>
    </location>
</feature>
<feature type="region of interest" description="Disordered" evidence="1">
    <location>
        <begin position="80"/>
        <end position="146"/>
    </location>
</feature>
<gene>
    <name evidence="3" type="ORF">PMIN01_00255</name>
</gene>
<evidence type="ECO:0000313" key="3">
    <source>
        <dbReference type="EMBL" id="KAF9740716.1"/>
    </source>
</evidence>
<dbReference type="InterPro" id="IPR038883">
    <property type="entry name" value="AN11006-like"/>
</dbReference>
<dbReference type="Proteomes" id="UP000756921">
    <property type="component" value="Unassembled WGS sequence"/>
</dbReference>
<dbReference type="EMBL" id="WJXW01000001">
    <property type="protein sequence ID" value="KAF9740716.1"/>
    <property type="molecule type" value="Genomic_DNA"/>
</dbReference>
<feature type="region of interest" description="Disordered" evidence="1">
    <location>
        <begin position="19"/>
        <end position="60"/>
    </location>
</feature>
<organism evidence="3 4">
    <name type="scientific">Paraphaeosphaeria minitans</name>
    <dbReference type="NCBI Taxonomy" id="565426"/>
    <lineage>
        <taxon>Eukaryota</taxon>
        <taxon>Fungi</taxon>
        <taxon>Dikarya</taxon>
        <taxon>Ascomycota</taxon>
        <taxon>Pezizomycotina</taxon>
        <taxon>Dothideomycetes</taxon>
        <taxon>Pleosporomycetidae</taxon>
        <taxon>Pleosporales</taxon>
        <taxon>Massarineae</taxon>
        <taxon>Didymosphaeriaceae</taxon>
        <taxon>Paraphaeosphaeria</taxon>
    </lineage>
</organism>
<reference evidence="3" key="1">
    <citation type="journal article" date="2020" name="Mol. Plant Microbe Interact.">
        <title>Genome Sequence of the Biocontrol Agent Coniothyrium minitans strain Conio (IMI 134523).</title>
        <authorList>
            <person name="Patel D."/>
            <person name="Shittu T.A."/>
            <person name="Baroncelli R."/>
            <person name="Muthumeenakshi S."/>
            <person name="Osborne T.H."/>
            <person name="Janganan T.K."/>
            <person name="Sreenivasaprasad S."/>
        </authorList>
    </citation>
    <scope>NUCLEOTIDE SEQUENCE</scope>
    <source>
        <strain evidence="3">Conio</strain>
    </source>
</reference>
<dbReference type="OrthoDB" id="62952at2759"/>
<dbReference type="AlphaFoldDB" id="A0A9P6GST3"/>
<dbReference type="PANTHER" id="PTHR42085:SF1">
    <property type="entry name" value="F-BOX DOMAIN-CONTAINING PROTEIN"/>
    <property type="match status" value="1"/>
</dbReference>
<feature type="compositionally biased region" description="Polar residues" evidence="1">
    <location>
        <begin position="136"/>
        <end position="146"/>
    </location>
</feature>
<dbReference type="PANTHER" id="PTHR42085">
    <property type="entry name" value="F-BOX DOMAIN-CONTAINING PROTEIN"/>
    <property type="match status" value="1"/>
</dbReference>
<feature type="compositionally biased region" description="Polar residues" evidence="1">
    <location>
        <begin position="80"/>
        <end position="101"/>
    </location>
</feature>
<protein>
    <recommendedName>
        <fullName evidence="2">2EXR domain-containing protein</fullName>
    </recommendedName>
</protein>